<gene>
    <name evidence="2" type="ORF">S03H2_71626</name>
</gene>
<proteinExistence type="predicted"/>
<feature type="non-terminal residue" evidence="2">
    <location>
        <position position="54"/>
    </location>
</feature>
<organism evidence="2">
    <name type="scientific">marine sediment metagenome</name>
    <dbReference type="NCBI Taxonomy" id="412755"/>
    <lineage>
        <taxon>unclassified sequences</taxon>
        <taxon>metagenomes</taxon>
        <taxon>ecological metagenomes</taxon>
    </lineage>
</organism>
<accession>X1KGB1</accession>
<evidence type="ECO:0000256" key="1">
    <source>
        <dbReference type="SAM" id="MobiDB-lite"/>
    </source>
</evidence>
<reference evidence="2" key="1">
    <citation type="journal article" date="2014" name="Front. Microbiol.">
        <title>High frequency of phylogenetically diverse reductive dehalogenase-homologous genes in deep subseafloor sedimentary metagenomes.</title>
        <authorList>
            <person name="Kawai M."/>
            <person name="Futagami T."/>
            <person name="Toyoda A."/>
            <person name="Takaki Y."/>
            <person name="Nishi S."/>
            <person name="Hori S."/>
            <person name="Arai W."/>
            <person name="Tsubouchi T."/>
            <person name="Morono Y."/>
            <person name="Uchiyama I."/>
            <person name="Ito T."/>
            <person name="Fujiyama A."/>
            <person name="Inagaki F."/>
            <person name="Takami H."/>
        </authorList>
    </citation>
    <scope>NUCLEOTIDE SEQUENCE</scope>
    <source>
        <strain evidence="2">Expedition CK06-06</strain>
    </source>
</reference>
<name>X1KGB1_9ZZZZ</name>
<feature type="compositionally biased region" description="Basic and acidic residues" evidence="1">
    <location>
        <begin position="42"/>
        <end position="54"/>
    </location>
</feature>
<feature type="region of interest" description="Disordered" evidence="1">
    <location>
        <begin position="30"/>
        <end position="54"/>
    </location>
</feature>
<evidence type="ECO:0000313" key="2">
    <source>
        <dbReference type="EMBL" id="GAH92665.1"/>
    </source>
</evidence>
<dbReference type="EMBL" id="BARU01048024">
    <property type="protein sequence ID" value="GAH92665.1"/>
    <property type="molecule type" value="Genomic_DNA"/>
</dbReference>
<sequence>MKRLLVIFLILIIISFGFTSCSLQTIENEKEEQFEESPDIPLEGKDRKKESIYV</sequence>
<protein>
    <submittedName>
        <fullName evidence="2">Uncharacterized protein</fullName>
    </submittedName>
</protein>
<dbReference type="PROSITE" id="PS51257">
    <property type="entry name" value="PROKAR_LIPOPROTEIN"/>
    <property type="match status" value="1"/>
</dbReference>
<comment type="caution">
    <text evidence="2">The sequence shown here is derived from an EMBL/GenBank/DDBJ whole genome shotgun (WGS) entry which is preliminary data.</text>
</comment>
<dbReference type="AlphaFoldDB" id="X1KGB1"/>